<dbReference type="AlphaFoldDB" id="A0AAU7N183"/>
<gene>
    <name evidence="1" type="ORF">ABNE31_04800</name>
</gene>
<dbReference type="InterPro" id="IPR058120">
    <property type="entry name" value="MADS7"/>
</dbReference>
<dbReference type="KEGG" id="fld:ABNE31_04800"/>
<name>A0AAU7N183_9FLAO</name>
<proteinExistence type="predicted"/>
<sequence length="521" mass="60878">MAIKMNKEESVFRNELICTIDAKSINIEYTLVNLFMLLRYNGQKPRQLSRGRGKTLIEINHLKNALGVLENENKVVGYSDNSEAIEPWIRNNFVNMAYRGKIDKEKVASLRPVHLESYRVRNASVARDYYSADQVYLMLSANPQVKDDLKKFLIEGWDATTDTLNSLDNLDIDSLGMLNIIPKISPRFVLDSATALNKIEPLLKKQAGLFCDDIRRLLVYKDKIPRSVLVDYLKTIISFHMSLYTQKLVHFLPVMIEKGTVNIEDEWNIVIDTTDDFESRVSAYAIEDADRLYNSIYKYIVATFKINMTLEYLELNKDNSENLEKALIELKETSNEKEIYFRVKFNSLYKDLDEEDKLLVDDITKYEETYFDKYLAIILNTKSKRQLKEYRGMLANLSQNNSDRGFMAQGRSKKHPRRFVMGTRLLETLVQIMVLESQDDHFETRSLSIEELMNRIKERYGLIINGITEPRFRDANVNTHLAFKENVEAFKQKLRQIGFYDDLSDAYILQKVRPRYLLNQQ</sequence>
<dbReference type="EMBL" id="CP157804">
    <property type="protein sequence ID" value="XBQ24239.1"/>
    <property type="molecule type" value="Genomic_DNA"/>
</dbReference>
<evidence type="ECO:0000313" key="1">
    <source>
        <dbReference type="EMBL" id="XBQ24239.1"/>
    </source>
</evidence>
<dbReference type="RefSeq" id="WP_349352566.1">
    <property type="nucleotide sequence ID" value="NZ_CP157804.1"/>
</dbReference>
<accession>A0AAU7N183</accession>
<reference evidence="1" key="1">
    <citation type="submission" date="2024-05" db="EMBL/GenBank/DDBJ databases">
        <title>Draft Genome Sequences of Flagellimonas sp. MMG031 and Marinobacter sp. MMG032 Isolated from the dinoflagellate Symbiodinium pilosum.</title>
        <authorList>
            <person name="Shikuma N.J."/>
            <person name="Farrell M.V."/>
        </authorList>
    </citation>
    <scope>NUCLEOTIDE SEQUENCE</scope>
    <source>
        <strain evidence="1">MMG031</strain>
    </source>
</reference>
<protein>
    <submittedName>
        <fullName evidence="1">Uncharacterized protein</fullName>
    </submittedName>
</protein>
<dbReference type="Pfam" id="PF26611">
    <property type="entry name" value="MAD7"/>
    <property type="match status" value="1"/>
</dbReference>
<organism evidence="1">
    <name type="scientific">Flagellimonas sp. MMG031</name>
    <dbReference type="NCBI Taxonomy" id="3158549"/>
    <lineage>
        <taxon>Bacteria</taxon>
        <taxon>Pseudomonadati</taxon>
        <taxon>Bacteroidota</taxon>
        <taxon>Flavobacteriia</taxon>
        <taxon>Flavobacteriales</taxon>
        <taxon>Flavobacteriaceae</taxon>
        <taxon>Flagellimonas</taxon>
    </lineage>
</organism>
<dbReference type="NCBIfam" id="NF047733">
    <property type="entry name" value="antiphage_MADS7"/>
    <property type="match status" value="1"/>
</dbReference>